<feature type="region of interest" description="Disordered" evidence="5">
    <location>
        <begin position="1"/>
        <end position="24"/>
    </location>
</feature>
<organism evidence="7 8">
    <name type="scientific">Nonomuraea angiospora</name>
    <dbReference type="NCBI Taxonomy" id="46172"/>
    <lineage>
        <taxon>Bacteria</taxon>
        <taxon>Bacillati</taxon>
        <taxon>Actinomycetota</taxon>
        <taxon>Actinomycetes</taxon>
        <taxon>Streptosporangiales</taxon>
        <taxon>Streptosporangiaceae</taxon>
        <taxon>Nonomuraea</taxon>
    </lineage>
</organism>
<feature type="domain" description="ABC transporter" evidence="6">
    <location>
        <begin position="278"/>
        <end position="518"/>
    </location>
</feature>
<evidence type="ECO:0000256" key="3">
    <source>
        <dbReference type="ARBA" id="ARBA00022741"/>
    </source>
</evidence>
<keyword evidence="3" id="KW-0547">Nucleotide-binding</keyword>
<evidence type="ECO:0000256" key="1">
    <source>
        <dbReference type="ARBA" id="ARBA00022448"/>
    </source>
</evidence>
<evidence type="ECO:0000256" key="2">
    <source>
        <dbReference type="ARBA" id="ARBA00022737"/>
    </source>
</evidence>
<dbReference type="InterPro" id="IPR003593">
    <property type="entry name" value="AAA+_ATPase"/>
</dbReference>
<evidence type="ECO:0000256" key="5">
    <source>
        <dbReference type="SAM" id="MobiDB-lite"/>
    </source>
</evidence>
<accession>A0ABR9M7G4</accession>
<gene>
    <name evidence="7" type="ORF">H4W80_007090</name>
</gene>
<dbReference type="SMART" id="SM00382">
    <property type="entry name" value="AAA"/>
    <property type="match status" value="2"/>
</dbReference>
<sequence length="520" mass="55226">MSDGEQTVTPAPAPAHDGRAPAGPPVVEATGIVKRFGPTVALNGARITIMPNETHALVGRNGAGKSTLVSVLTGLQAPDEGTVTFGGGPAPRLADRDAWRQRVACVYQKSTIIPTLTVAENLFLNRHEHGRSGLISWQGVRRRARELLSTWSVDVDPQAPAGDLSVEQRQFVEIARALSFGARFIILDEPTAQLDGAAINRLFERIRDLQRQGVTFLFISHHLQEIYEICDMVTVFRDAQHILTAPVAELPRTELIAAMTGEAAADRREERASALDAGATSALSVRGLTGQAYEDVTFEVGAGEIVGLAGAAGSGRIEVAETVVGLLAADGGEVEIAGRRPQPGSVPAALAAGAGFVPQDRHHQGFVPDMSIADNATLSVPKRLGRGGFLSRDRRDQLAEGMIEKLAIKTSGPDLSVSALSGGNQQKVVMARALADDPRLLVLINPTAGVDVRSKEFLLGKVEETAEGGTGVLIASDELDDLRMCDRVLVMFQGRVTSEIARGWHDHDLVAAMEGVDLNA</sequence>
<comment type="caution">
    <text evidence="7">The sequence shown here is derived from an EMBL/GenBank/DDBJ whole genome shotgun (WGS) entry which is preliminary data.</text>
</comment>
<dbReference type="CDD" id="cd03215">
    <property type="entry name" value="ABC_Carb_Monos_II"/>
    <property type="match status" value="1"/>
</dbReference>
<evidence type="ECO:0000313" key="7">
    <source>
        <dbReference type="EMBL" id="MBE1588832.1"/>
    </source>
</evidence>
<feature type="domain" description="ABC transporter" evidence="6">
    <location>
        <begin position="27"/>
        <end position="263"/>
    </location>
</feature>
<dbReference type="Gene3D" id="3.40.50.300">
    <property type="entry name" value="P-loop containing nucleotide triphosphate hydrolases"/>
    <property type="match status" value="2"/>
</dbReference>
<keyword evidence="2" id="KW-0677">Repeat</keyword>
<dbReference type="InterPro" id="IPR003439">
    <property type="entry name" value="ABC_transporter-like_ATP-bd"/>
</dbReference>
<dbReference type="InterPro" id="IPR017871">
    <property type="entry name" value="ABC_transporter-like_CS"/>
</dbReference>
<evidence type="ECO:0000256" key="4">
    <source>
        <dbReference type="ARBA" id="ARBA00022840"/>
    </source>
</evidence>
<protein>
    <submittedName>
        <fullName evidence="7">Simple sugar transport system ATP-binding protein</fullName>
    </submittedName>
</protein>
<dbReference type="PROSITE" id="PS00211">
    <property type="entry name" value="ABC_TRANSPORTER_1"/>
    <property type="match status" value="1"/>
</dbReference>
<dbReference type="CDD" id="cd03216">
    <property type="entry name" value="ABC_Carb_Monos_I"/>
    <property type="match status" value="1"/>
</dbReference>
<evidence type="ECO:0000259" key="6">
    <source>
        <dbReference type="PROSITE" id="PS50893"/>
    </source>
</evidence>
<dbReference type="InterPro" id="IPR050107">
    <property type="entry name" value="ABC_carbohydrate_import_ATPase"/>
</dbReference>
<keyword evidence="7" id="KW-0762">Sugar transport</keyword>
<proteinExistence type="predicted"/>
<keyword evidence="8" id="KW-1185">Reference proteome</keyword>
<reference evidence="7 8" key="1">
    <citation type="submission" date="2020-10" db="EMBL/GenBank/DDBJ databases">
        <title>Sequencing the genomes of 1000 actinobacteria strains.</title>
        <authorList>
            <person name="Klenk H.-P."/>
        </authorList>
    </citation>
    <scope>NUCLEOTIDE SEQUENCE [LARGE SCALE GENOMIC DNA]</scope>
    <source>
        <strain evidence="7 8">DSM 43173</strain>
    </source>
</reference>
<dbReference type="InterPro" id="IPR027417">
    <property type="entry name" value="P-loop_NTPase"/>
</dbReference>
<dbReference type="EMBL" id="JADBEK010000001">
    <property type="protein sequence ID" value="MBE1588832.1"/>
    <property type="molecule type" value="Genomic_DNA"/>
</dbReference>
<dbReference type="RefSeq" id="WP_192788981.1">
    <property type="nucleotide sequence ID" value="NZ_JADBEK010000001.1"/>
</dbReference>
<dbReference type="PROSITE" id="PS50893">
    <property type="entry name" value="ABC_TRANSPORTER_2"/>
    <property type="match status" value="2"/>
</dbReference>
<keyword evidence="1" id="KW-0813">Transport</keyword>
<dbReference type="PANTHER" id="PTHR43790:SF9">
    <property type="entry name" value="GALACTOFURANOSE TRANSPORTER ATP-BINDING PROTEIN YTFR"/>
    <property type="match status" value="1"/>
</dbReference>
<dbReference type="Pfam" id="PF00005">
    <property type="entry name" value="ABC_tran"/>
    <property type="match status" value="2"/>
</dbReference>
<dbReference type="PANTHER" id="PTHR43790">
    <property type="entry name" value="CARBOHYDRATE TRANSPORT ATP-BINDING PROTEIN MG119-RELATED"/>
    <property type="match status" value="1"/>
</dbReference>
<keyword evidence="4 7" id="KW-0067">ATP-binding</keyword>
<dbReference type="Proteomes" id="UP000633509">
    <property type="component" value="Unassembled WGS sequence"/>
</dbReference>
<evidence type="ECO:0000313" key="8">
    <source>
        <dbReference type="Proteomes" id="UP000633509"/>
    </source>
</evidence>
<dbReference type="SUPFAM" id="SSF52540">
    <property type="entry name" value="P-loop containing nucleoside triphosphate hydrolases"/>
    <property type="match status" value="2"/>
</dbReference>
<name>A0ABR9M7G4_9ACTN</name>
<dbReference type="GO" id="GO:0005524">
    <property type="term" value="F:ATP binding"/>
    <property type="evidence" value="ECO:0007669"/>
    <property type="project" value="UniProtKB-KW"/>
</dbReference>